<feature type="transmembrane region" description="Helical" evidence="8">
    <location>
        <begin position="110"/>
        <end position="132"/>
    </location>
</feature>
<dbReference type="PANTHER" id="PTHR23501">
    <property type="entry name" value="MAJOR FACILITATOR SUPERFAMILY"/>
    <property type="match status" value="1"/>
</dbReference>
<dbReference type="Proteomes" id="UP000800200">
    <property type="component" value="Unassembled WGS sequence"/>
</dbReference>
<evidence type="ECO:0000256" key="4">
    <source>
        <dbReference type="ARBA" id="ARBA00022989"/>
    </source>
</evidence>
<evidence type="ECO:0000256" key="6">
    <source>
        <dbReference type="ARBA" id="ARBA00023180"/>
    </source>
</evidence>
<evidence type="ECO:0000313" key="10">
    <source>
        <dbReference type="EMBL" id="KAF2188483.1"/>
    </source>
</evidence>
<dbReference type="PRINTS" id="PR01036">
    <property type="entry name" value="TCRTETB"/>
</dbReference>
<feature type="transmembrane region" description="Helical" evidence="8">
    <location>
        <begin position="193"/>
        <end position="213"/>
    </location>
</feature>
<keyword evidence="4 8" id="KW-1133">Transmembrane helix</keyword>
<feature type="transmembrane region" description="Helical" evidence="8">
    <location>
        <begin position="366"/>
        <end position="385"/>
    </location>
</feature>
<dbReference type="GO" id="GO:0022857">
    <property type="term" value="F:transmembrane transporter activity"/>
    <property type="evidence" value="ECO:0007669"/>
    <property type="project" value="InterPro"/>
</dbReference>
<feature type="transmembrane region" description="Helical" evidence="8">
    <location>
        <begin position="34"/>
        <end position="52"/>
    </location>
</feature>
<feature type="transmembrane region" description="Helical" evidence="8">
    <location>
        <begin position="260"/>
        <end position="279"/>
    </location>
</feature>
<feature type="compositionally biased region" description="Basic and acidic residues" evidence="7">
    <location>
        <begin position="7"/>
        <end position="27"/>
    </location>
</feature>
<dbReference type="Gene3D" id="1.20.1720.10">
    <property type="entry name" value="Multidrug resistance protein D"/>
    <property type="match status" value="1"/>
</dbReference>
<evidence type="ECO:0000256" key="1">
    <source>
        <dbReference type="ARBA" id="ARBA00004141"/>
    </source>
</evidence>
<keyword evidence="6" id="KW-0325">Glycoprotein</keyword>
<gene>
    <name evidence="10" type="ORF">K469DRAFT_660172</name>
</gene>
<dbReference type="Pfam" id="PF07690">
    <property type="entry name" value="MFS_1"/>
    <property type="match status" value="1"/>
</dbReference>
<dbReference type="GO" id="GO:0005886">
    <property type="term" value="C:plasma membrane"/>
    <property type="evidence" value="ECO:0007669"/>
    <property type="project" value="TreeGrafter"/>
</dbReference>
<feature type="transmembrane region" description="Helical" evidence="8">
    <location>
        <begin position="506"/>
        <end position="524"/>
    </location>
</feature>
<dbReference type="EMBL" id="ML994623">
    <property type="protein sequence ID" value="KAF2188483.1"/>
    <property type="molecule type" value="Genomic_DNA"/>
</dbReference>
<name>A0A6A6EBD7_9PEZI</name>
<dbReference type="PROSITE" id="PS50850">
    <property type="entry name" value="MFS"/>
    <property type="match status" value="1"/>
</dbReference>
<dbReference type="InterPro" id="IPR020846">
    <property type="entry name" value="MFS_dom"/>
</dbReference>
<keyword evidence="2" id="KW-0813">Transport</keyword>
<comment type="subcellular location">
    <subcellularLocation>
        <location evidence="1">Membrane</location>
        <topology evidence="1">Multi-pass membrane protein</topology>
    </subcellularLocation>
</comment>
<proteinExistence type="predicted"/>
<dbReference type="OrthoDB" id="10021397at2759"/>
<evidence type="ECO:0000256" key="2">
    <source>
        <dbReference type="ARBA" id="ARBA00022448"/>
    </source>
</evidence>
<feature type="transmembrane region" description="Helical" evidence="8">
    <location>
        <begin position="164"/>
        <end position="187"/>
    </location>
</feature>
<sequence length="567" mass="61220">MELNQHSPDDVQQEDRQRQHDERQNPKAEQHHSWQFWLVFLSLCLLSFASALDGSIITTALPTVARSLGPAASSNYVWIANSFTLTQTAIQPLTAQLCNIFGRRIPMLTAIALFAIGSGVAGGATNVGMVIAGRAVQGLGSGGIYMLVDLIVCDLVSLRDRGKYLGIVLSTAAVGAILGPVVGGGLAEASWRWVFYVNVPIAGLVLVIMWLFLNVTYKKSGWWQIVRRIDWIGNTLFIAAVTSMLLGLIFGGVVAPWSSYRVIVPLVLGIVGWIIFHVFEASSCCYEPSVPPKLFANRTSFIGFVLAFDGAMLLQWTIYFLPIYFQGVKSTSPLTSGVNTLPYNAFLIPAAMVAGGVMSKLGIYRPLYSIGFALIALGVCLFSTLNSSSPTALWVIFQMFTAIGQGFVATTILPAIQAALPESEIASATGMYAFLRSFGFIWGVTVPSLVFNALFNKNAYLISDAAVRDSLTGANAYGSASGAYRTQLPAPVRAEVESVYQLSLKMVWRVAIAFALFGFVISFGSRQLELRKEVAEDFRLQGGKSQRGPHDNAEKLQGAGTTAGDKS</sequence>
<feature type="transmembrane region" description="Helical" evidence="8">
    <location>
        <begin position="341"/>
        <end position="359"/>
    </location>
</feature>
<feature type="transmembrane region" description="Helical" evidence="8">
    <location>
        <begin position="300"/>
        <end position="321"/>
    </location>
</feature>
<feature type="transmembrane region" description="Helical" evidence="8">
    <location>
        <begin position="434"/>
        <end position="455"/>
    </location>
</feature>
<protein>
    <submittedName>
        <fullName evidence="10">MFS general substrate transporter</fullName>
    </submittedName>
</protein>
<feature type="transmembrane region" description="Helical" evidence="8">
    <location>
        <begin position="234"/>
        <end position="254"/>
    </location>
</feature>
<feature type="transmembrane region" description="Helical" evidence="8">
    <location>
        <begin position="138"/>
        <end position="157"/>
    </location>
</feature>
<evidence type="ECO:0000259" key="9">
    <source>
        <dbReference type="PROSITE" id="PS50850"/>
    </source>
</evidence>
<evidence type="ECO:0000256" key="3">
    <source>
        <dbReference type="ARBA" id="ARBA00022692"/>
    </source>
</evidence>
<feature type="region of interest" description="Disordered" evidence="7">
    <location>
        <begin position="541"/>
        <end position="567"/>
    </location>
</feature>
<feature type="domain" description="Major facilitator superfamily (MFS) profile" evidence="9">
    <location>
        <begin position="39"/>
        <end position="526"/>
    </location>
</feature>
<evidence type="ECO:0000256" key="8">
    <source>
        <dbReference type="SAM" id="Phobius"/>
    </source>
</evidence>
<feature type="region of interest" description="Disordered" evidence="7">
    <location>
        <begin position="1"/>
        <end position="27"/>
    </location>
</feature>
<reference evidence="10" key="1">
    <citation type="journal article" date="2020" name="Stud. Mycol.">
        <title>101 Dothideomycetes genomes: a test case for predicting lifestyles and emergence of pathogens.</title>
        <authorList>
            <person name="Haridas S."/>
            <person name="Albert R."/>
            <person name="Binder M."/>
            <person name="Bloem J."/>
            <person name="Labutti K."/>
            <person name="Salamov A."/>
            <person name="Andreopoulos B."/>
            <person name="Baker S."/>
            <person name="Barry K."/>
            <person name="Bills G."/>
            <person name="Bluhm B."/>
            <person name="Cannon C."/>
            <person name="Castanera R."/>
            <person name="Culley D."/>
            <person name="Daum C."/>
            <person name="Ezra D."/>
            <person name="Gonzalez J."/>
            <person name="Henrissat B."/>
            <person name="Kuo A."/>
            <person name="Liang C."/>
            <person name="Lipzen A."/>
            <person name="Lutzoni F."/>
            <person name="Magnuson J."/>
            <person name="Mondo S."/>
            <person name="Nolan M."/>
            <person name="Ohm R."/>
            <person name="Pangilinan J."/>
            <person name="Park H.-J."/>
            <person name="Ramirez L."/>
            <person name="Alfaro M."/>
            <person name="Sun H."/>
            <person name="Tritt A."/>
            <person name="Yoshinaga Y."/>
            <person name="Zwiers L.-H."/>
            <person name="Turgeon B."/>
            <person name="Goodwin S."/>
            <person name="Spatafora J."/>
            <person name="Crous P."/>
            <person name="Grigoriev I."/>
        </authorList>
    </citation>
    <scope>NUCLEOTIDE SEQUENCE</scope>
    <source>
        <strain evidence="10">CBS 207.26</strain>
    </source>
</reference>
<dbReference type="InterPro" id="IPR036259">
    <property type="entry name" value="MFS_trans_sf"/>
</dbReference>
<dbReference type="InterPro" id="IPR011701">
    <property type="entry name" value="MFS"/>
</dbReference>
<dbReference type="Gene3D" id="1.20.1250.20">
    <property type="entry name" value="MFS general substrate transporter like domains"/>
    <property type="match status" value="1"/>
</dbReference>
<dbReference type="SUPFAM" id="SSF103473">
    <property type="entry name" value="MFS general substrate transporter"/>
    <property type="match status" value="1"/>
</dbReference>
<evidence type="ECO:0000313" key="11">
    <source>
        <dbReference type="Proteomes" id="UP000800200"/>
    </source>
</evidence>
<organism evidence="10 11">
    <name type="scientific">Zopfia rhizophila CBS 207.26</name>
    <dbReference type="NCBI Taxonomy" id="1314779"/>
    <lineage>
        <taxon>Eukaryota</taxon>
        <taxon>Fungi</taxon>
        <taxon>Dikarya</taxon>
        <taxon>Ascomycota</taxon>
        <taxon>Pezizomycotina</taxon>
        <taxon>Dothideomycetes</taxon>
        <taxon>Dothideomycetes incertae sedis</taxon>
        <taxon>Zopfiaceae</taxon>
        <taxon>Zopfia</taxon>
    </lineage>
</organism>
<feature type="transmembrane region" description="Helical" evidence="8">
    <location>
        <begin position="391"/>
        <end position="413"/>
    </location>
</feature>
<keyword evidence="5 8" id="KW-0472">Membrane</keyword>
<evidence type="ECO:0000256" key="5">
    <source>
        <dbReference type="ARBA" id="ARBA00023136"/>
    </source>
</evidence>
<keyword evidence="11" id="KW-1185">Reference proteome</keyword>
<dbReference type="PANTHER" id="PTHR23501:SF187">
    <property type="entry name" value="MAJOR FACILITATOR SUPERFAMILY (MFS) PROFILE DOMAIN-CONTAINING PROTEIN"/>
    <property type="match status" value="1"/>
</dbReference>
<dbReference type="AlphaFoldDB" id="A0A6A6EBD7"/>
<evidence type="ECO:0000256" key="7">
    <source>
        <dbReference type="SAM" id="MobiDB-lite"/>
    </source>
</evidence>
<keyword evidence="3 8" id="KW-0812">Transmembrane</keyword>
<accession>A0A6A6EBD7</accession>